<dbReference type="InterPro" id="IPR000742">
    <property type="entry name" value="EGF"/>
</dbReference>
<feature type="domain" description="EGF-like" evidence="3">
    <location>
        <begin position="5"/>
        <end position="40"/>
    </location>
</feature>
<evidence type="ECO:0000313" key="5">
    <source>
        <dbReference type="Proteomes" id="UP000008281"/>
    </source>
</evidence>
<comment type="caution">
    <text evidence="1">Lacks conserved residue(s) required for the propagation of feature annotation.</text>
</comment>
<keyword evidence="2" id="KW-0812">Transmembrane</keyword>
<feature type="transmembrane region" description="Helical" evidence="2">
    <location>
        <begin position="69"/>
        <end position="93"/>
    </location>
</feature>
<evidence type="ECO:0000256" key="2">
    <source>
        <dbReference type="SAM" id="Phobius"/>
    </source>
</evidence>
<keyword evidence="2" id="KW-0472">Membrane</keyword>
<protein>
    <recommendedName>
        <fullName evidence="3">EGF-like domain-containing protein</fullName>
    </recommendedName>
</protein>
<proteinExistence type="predicted"/>
<dbReference type="Gene3D" id="2.10.25.10">
    <property type="entry name" value="Laminin"/>
    <property type="match status" value="1"/>
</dbReference>
<dbReference type="SMART" id="SM00181">
    <property type="entry name" value="EGF"/>
    <property type="match status" value="1"/>
</dbReference>
<feature type="disulfide bond" evidence="1">
    <location>
        <begin position="9"/>
        <end position="19"/>
    </location>
</feature>
<name>E3NDN7_CAERE</name>
<dbReference type="PROSITE" id="PS01186">
    <property type="entry name" value="EGF_2"/>
    <property type="match status" value="1"/>
</dbReference>
<keyword evidence="1" id="KW-1015">Disulfide bond</keyword>
<keyword evidence="5" id="KW-1185">Reference proteome</keyword>
<dbReference type="InParanoid" id="E3NDN7"/>
<evidence type="ECO:0000256" key="1">
    <source>
        <dbReference type="PROSITE-ProRule" id="PRU00076"/>
    </source>
</evidence>
<dbReference type="Proteomes" id="UP000008281">
    <property type="component" value="Unassembled WGS sequence"/>
</dbReference>
<dbReference type="PROSITE" id="PS00022">
    <property type="entry name" value="EGF_1"/>
    <property type="match status" value="1"/>
</dbReference>
<dbReference type="EMBL" id="DS268612">
    <property type="protein sequence ID" value="EFO94099.1"/>
    <property type="molecule type" value="Genomic_DNA"/>
</dbReference>
<dbReference type="SUPFAM" id="SSF57196">
    <property type="entry name" value="EGF/Laminin"/>
    <property type="match status" value="1"/>
</dbReference>
<reference evidence="4" key="1">
    <citation type="submission" date="2007-07" db="EMBL/GenBank/DDBJ databases">
        <title>PCAP assembly of the Caenorhabditis remanei genome.</title>
        <authorList>
            <consortium name="The Caenorhabditis remanei Sequencing Consortium"/>
            <person name="Wilson R.K."/>
        </authorList>
    </citation>
    <scope>NUCLEOTIDE SEQUENCE [LARGE SCALE GENOMIC DNA]</scope>
    <source>
        <strain evidence="4">PB4641</strain>
    </source>
</reference>
<keyword evidence="2" id="KW-1133">Transmembrane helix</keyword>
<gene>
    <name evidence="4" type="ORF">CRE_26768</name>
</gene>
<evidence type="ECO:0000313" key="4">
    <source>
        <dbReference type="EMBL" id="EFO94099.1"/>
    </source>
</evidence>
<evidence type="ECO:0000259" key="3">
    <source>
        <dbReference type="PROSITE" id="PS50026"/>
    </source>
</evidence>
<dbReference type="AlphaFoldDB" id="E3NDN7"/>
<sequence length="106" mass="11468">MSRVAAFLCDAACSFHGFCMQMLESFQCVCDEGWVGEICEQMAETAASPLVNTTVSAPVVTTVASSSGAWTIFLVVGFGFVVLVLLLLLCLFLTRRQDQLMDDSLC</sequence>
<dbReference type="OrthoDB" id="6130531at2759"/>
<accession>E3NDN7</accession>
<dbReference type="Pfam" id="PF23106">
    <property type="entry name" value="EGF_Teneurin"/>
    <property type="match status" value="1"/>
</dbReference>
<organism evidence="5">
    <name type="scientific">Caenorhabditis remanei</name>
    <name type="common">Caenorhabditis vulgaris</name>
    <dbReference type="NCBI Taxonomy" id="31234"/>
    <lineage>
        <taxon>Eukaryota</taxon>
        <taxon>Metazoa</taxon>
        <taxon>Ecdysozoa</taxon>
        <taxon>Nematoda</taxon>
        <taxon>Chromadorea</taxon>
        <taxon>Rhabditida</taxon>
        <taxon>Rhabditina</taxon>
        <taxon>Rhabditomorpha</taxon>
        <taxon>Rhabditoidea</taxon>
        <taxon>Rhabditidae</taxon>
        <taxon>Peloderinae</taxon>
        <taxon>Caenorhabditis</taxon>
    </lineage>
</organism>
<dbReference type="PROSITE" id="PS50026">
    <property type="entry name" value="EGF_3"/>
    <property type="match status" value="1"/>
</dbReference>
<keyword evidence="1" id="KW-0245">EGF-like domain</keyword>
<feature type="disulfide bond" evidence="1">
    <location>
        <begin position="30"/>
        <end position="39"/>
    </location>
</feature>
<dbReference type="HOGENOM" id="CLU_2225646_0_0_1"/>